<dbReference type="CDD" id="cd00082">
    <property type="entry name" value="HisKA"/>
    <property type="match status" value="1"/>
</dbReference>
<keyword evidence="3" id="KW-0597">Phosphoprotein</keyword>
<dbReference type="SMART" id="SM00388">
    <property type="entry name" value="HisKA"/>
    <property type="match status" value="1"/>
</dbReference>
<dbReference type="SMART" id="SM00100">
    <property type="entry name" value="cNMP"/>
    <property type="match status" value="1"/>
</dbReference>
<dbReference type="InterPro" id="IPR018490">
    <property type="entry name" value="cNMP-bd_dom_sf"/>
</dbReference>
<dbReference type="EC" id="2.7.13.3" evidence="2"/>
<dbReference type="Gene3D" id="1.10.287.130">
    <property type="match status" value="1"/>
</dbReference>
<dbReference type="InterPro" id="IPR003594">
    <property type="entry name" value="HATPase_dom"/>
</dbReference>
<keyword evidence="6" id="KW-0902">Two-component regulatory system</keyword>
<comment type="catalytic activity">
    <reaction evidence="1">
        <text>ATP + protein L-histidine = ADP + protein N-phospho-L-histidine.</text>
        <dbReference type="EC" id="2.7.13.3"/>
    </reaction>
</comment>
<dbReference type="InterPro" id="IPR036097">
    <property type="entry name" value="HisK_dim/P_sf"/>
</dbReference>
<feature type="domain" description="Cyclic nucleotide-binding" evidence="8">
    <location>
        <begin position="19"/>
        <end position="139"/>
    </location>
</feature>
<dbReference type="PROSITE" id="PS50109">
    <property type="entry name" value="HIS_KIN"/>
    <property type="match status" value="1"/>
</dbReference>
<dbReference type="InterPro" id="IPR036890">
    <property type="entry name" value="HATPase_C_sf"/>
</dbReference>
<name>A0A7C4KY46_9CHLR</name>
<evidence type="ECO:0000256" key="1">
    <source>
        <dbReference type="ARBA" id="ARBA00000085"/>
    </source>
</evidence>
<dbReference type="CDD" id="cd00075">
    <property type="entry name" value="HATPase"/>
    <property type="match status" value="1"/>
</dbReference>
<evidence type="ECO:0000259" key="8">
    <source>
        <dbReference type="PROSITE" id="PS50042"/>
    </source>
</evidence>
<keyword evidence="5" id="KW-0418">Kinase</keyword>
<protein>
    <recommendedName>
        <fullName evidence="2">histidine kinase</fullName>
        <ecNumber evidence="2">2.7.13.3</ecNumber>
    </recommendedName>
</protein>
<dbReference type="InterPro" id="IPR004358">
    <property type="entry name" value="Sig_transdc_His_kin-like_C"/>
</dbReference>
<evidence type="ECO:0000256" key="4">
    <source>
        <dbReference type="ARBA" id="ARBA00022679"/>
    </source>
</evidence>
<dbReference type="InterPro" id="IPR018488">
    <property type="entry name" value="cNMP-bd_CS"/>
</dbReference>
<dbReference type="EMBL" id="DSXR01000011">
    <property type="protein sequence ID" value="HGS86100.1"/>
    <property type="molecule type" value="Genomic_DNA"/>
</dbReference>
<evidence type="ECO:0000259" key="9">
    <source>
        <dbReference type="PROSITE" id="PS50109"/>
    </source>
</evidence>
<dbReference type="GO" id="GO:0000155">
    <property type="term" value="F:phosphorelay sensor kinase activity"/>
    <property type="evidence" value="ECO:0007669"/>
    <property type="project" value="InterPro"/>
</dbReference>
<evidence type="ECO:0000256" key="5">
    <source>
        <dbReference type="ARBA" id="ARBA00022777"/>
    </source>
</evidence>
<dbReference type="Gene3D" id="2.60.120.10">
    <property type="entry name" value="Jelly Rolls"/>
    <property type="match status" value="1"/>
</dbReference>
<dbReference type="SMART" id="SM00387">
    <property type="entry name" value="HATPase_c"/>
    <property type="match status" value="1"/>
</dbReference>
<dbReference type="PRINTS" id="PR00344">
    <property type="entry name" value="BCTRLSENSOR"/>
</dbReference>
<feature type="domain" description="Histidine kinase" evidence="9">
    <location>
        <begin position="178"/>
        <end position="392"/>
    </location>
</feature>
<accession>A0A7C4KY46</accession>
<dbReference type="PANTHER" id="PTHR43711">
    <property type="entry name" value="TWO-COMPONENT HISTIDINE KINASE"/>
    <property type="match status" value="1"/>
</dbReference>
<dbReference type="InterPro" id="IPR005467">
    <property type="entry name" value="His_kinase_dom"/>
</dbReference>
<feature type="coiled-coil region" evidence="7">
    <location>
        <begin position="141"/>
        <end position="171"/>
    </location>
</feature>
<reference evidence="10" key="1">
    <citation type="journal article" date="2020" name="mSystems">
        <title>Genome- and Community-Level Interaction Insights into Carbon Utilization and Element Cycling Functions of Hydrothermarchaeota in Hydrothermal Sediment.</title>
        <authorList>
            <person name="Zhou Z."/>
            <person name="Liu Y."/>
            <person name="Xu W."/>
            <person name="Pan J."/>
            <person name="Luo Z.H."/>
            <person name="Li M."/>
        </authorList>
    </citation>
    <scope>NUCLEOTIDE SEQUENCE [LARGE SCALE GENOMIC DNA]</scope>
    <source>
        <strain evidence="10">SpSt-556</strain>
    </source>
</reference>
<dbReference type="InterPro" id="IPR000595">
    <property type="entry name" value="cNMP-bd_dom"/>
</dbReference>
<evidence type="ECO:0000256" key="7">
    <source>
        <dbReference type="SAM" id="Coils"/>
    </source>
</evidence>
<keyword evidence="4" id="KW-0808">Transferase</keyword>
<proteinExistence type="predicted"/>
<dbReference type="PROSITE" id="PS00889">
    <property type="entry name" value="CNMP_BINDING_2"/>
    <property type="match status" value="1"/>
</dbReference>
<dbReference type="SUPFAM" id="SSF55874">
    <property type="entry name" value="ATPase domain of HSP90 chaperone/DNA topoisomerase II/histidine kinase"/>
    <property type="match status" value="1"/>
</dbReference>
<dbReference type="InterPro" id="IPR050736">
    <property type="entry name" value="Sensor_HK_Regulatory"/>
</dbReference>
<dbReference type="CDD" id="cd00038">
    <property type="entry name" value="CAP_ED"/>
    <property type="match status" value="1"/>
</dbReference>
<dbReference type="AlphaFoldDB" id="A0A7C4KY46"/>
<dbReference type="PANTHER" id="PTHR43711:SF1">
    <property type="entry name" value="HISTIDINE KINASE 1"/>
    <property type="match status" value="1"/>
</dbReference>
<dbReference type="Gene3D" id="3.30.565.10">
    <property type="entry name" value="Histidine kinase-like ATPase, C-terminal domain"/>
    <property type="match status" value="1"/>
</dbReference>
<dbReference type="SUPFAM" id="SSF51206">
    <property type="entry name" value="cAMP-binding domain-like"/>
    <property type="match status" value="1"/>
</dbReference>
<comment type="caution">
    <text evidence="10">The sequence shown here is derived from an EMBL/GenBank/DDBJ whole genome shotgun (WGS) entry which is preliminary data.</text>
</comment>
<dbReference type="InterPro" id="IPR014710">
    <property type="entry name" value="RmlC-like_jellyroll"/>
</dbReference>
<dbReference type="PROSITE" id="PS50042">
    <property type="entry name" value="CNMP_BINDING_3"/>
    <property type="match status" value="1"/>
</dbReference>
<dbReference type="Pfam" id="PF00512">
    <property type="entry name" value="HisKA"/>
    <property type="match status" value="1"/>
</dbReference>
<dbReference type="Pfam" id="PF02518">
    <property type="entry name" value="HATPase_c"/>
    <property type="match status" value="1"/>
</dbReference>
<dbReference type="InterPro" id="IPR003661">
    <property type="entry name" value="HisK_dim/P_dom"/>
</dbReference>
<organism evidence="10">
    <name type="scientific">Bellilinea caldifistulae</name>
    <dbReference type="NCBI Taxonomy" id="360411"/>
    <lineage>
        <taxon>Bacteria</taxon>
        <taxon>Bacillati</taxon>
        <taxon>Chloroflexota</taxon>
        <taxon>Anaerolineae</taxon>
        <taxon>Anaerolineales</taxon>
        <taxon>Anaerolineaceae</taxon>
        <taxon>Bellilinea</taxon>
    </lineage>
</organism>
<evidence type="ECO:0000313" key="10">
    <source>
        <dbReference type="EMBL" id="HGS86100.1"/>
    </source>
</evidence>
<dbReference type="FunFam" id="3.30.565.10:FF:000006">
    <property type="entry name" value="Sensor histidine kinase WalK"/>
    <property type="match status" value="1"/>
</dbReference>
<sequence>MKVRDMNSRNSVSSIIQKAFPALSENEVLAIVSAGNVQTYPAGSRLTTEGAYESTFYILLNGEVQVTKRFDENEERLLKILRAGDFFGEMAIIHDAPRAATITALTEVEVLEIQRETFTRLLQENSQLSLAMVREVSRRLRENDEMAIADLRKKAEELSEAYRQLSQQEAARRQFLTTIAHELRTPLMAANGFLQIIRSGALPEETLQSALETVARNLKEITALINDILFLQEMELILPEFQPTDLSQIILEVIETYRPMAQQQGIELQVNLPADAVQVLGDAKSLGRALAAVVDNAIKFSPDGGKVGISLLPHENWAEIQVEDCGVGIPSEALPFIFDRFYHLDEVNGHLFRGAGLGLSIARQVIKQHGGEIAVQSALGRGSTFRLRLKRG</sequence>
<dbReference type="SUPFAM" id="SSF47384">
    <property type="entry name" value="Homodimeric domain of signal transducing histidine kinase"/>
    <property type="match status" value="1"/>
</dbReference>
<gene>
    <name evidence="10" type="ORF">ENT17_00600</name>
</gene>
<evidence type="ECO:0000256" key="3">
    <source>
        <dbReference type="ARBA" id="ARBA00022553"/>
    </source>
</evidence>
<evidence type="ECO:0000256" key="6">
    <source>
        <dbReference type="ARBA" id="ARBA00023012"/>
    </source>
</evidence>
<dbReference type="Pfam" id="PF00027">
    <property type="entry name" value="cNMP_binding"/>
    <property type="match status" value="1"/>
</dbReference>
<evidence type="ECO:0000256" key="2">
    <source>
        <dbReference type="ARBA" id="ARBA00012438"/>
    </source>
</evidence>
<keyword evidence="7" id="KW-0175">Coiled coil</keyword>